<feature type="non-terminal residue" evidence="8">
    <location>
        <position position="928"/>
    </location>
</feature>
<keyword evidence="3 6" id="KW-1133">Transmembrane helix</keyword>
<sequence length="928" mass="103293">MESECVGMLFGDNGVLVHAVWENQDPNFDSVVLGMSYLIQIISLSSWTELLSRATSVTDANKQPQQKAALQNSLYFFVFVILANSYILNIIVGVVVAAFDEQQGLKYLTLPQRMYKTLRENIESMRKIPPPPSTRFPKLLALVRWSGFDPILNIVVMLNIGVLLSTYAGQSEQFTNIQFYLNTMFTFVFVVEACLKLLALGVNYFFDLWNNLDCAIVAGSIIEFSIQMASSGQAVTITSVGRAFRILRVFRSVRRIPSLQMMFSTLANSTPAILSIFGVMIMVVFMYSVVGMQFFGHLRYQTNINLNSNFRNFLTGWLAVFRMLTLDHWDLMMSDAATYVGDLCNSNQNGWWYMDPAIGAPQVCGVLNDCGSTITAQVYFFSFYILSAFIFSSVVIAILLDSFRLSSSSSRAVVRPHDLEGYRLAWLKARRAVGESNFYGDHLEKELMSLLVITMFNDNNGLVLNRVDATKHIHPALTSRTRLNLRKIIYELDYMTNRDREQLRKKLRFRAMQASKAALKKSSANASSSTGDAIELRPISETPVGTPSASPLDNAATTFDALNAIDEEVQKKFPLGKYSFHDIIECLCRFQMGHDALPIEQKVSRETFDDKMNVAMFSTAIKSNLLTRLKEARLRLQLYELDDAPPLLLDAAVSIEDVIAMKKLRSTLHHCRQSSKEEERELDDEVGGSDDRGSLPSNPDPDNPPSPFARDDMPSLRGDTGASVVAMPTIRLPHPAPIFALKSPVAAAEGSKATDPRSILKKSTLLASPQQQPRGAGAVFFNSSATPTFALPTTRPNPFRDIGVEVQSDDEVAPSPRTGNHVAPLVTPKSHPASAPIVVVAQRHTVGVEERTGRLDIELACVVEVEEMHRGFLESQAMRTFVDLHSDCKRAWIRLLFDLRTTGGASFDVPPAAHVNPLTAFTTPQRKR</sequence>
<evidence type="ECO:0000256" key="2">
    <source>
        <dbReference type="ARBA" id="ARBA00022692"/>
    </source>
</evidence>
<feature type="region of interest" description="Disordered" evidence="5">
    <location>
        <begin position="669"/>
        <end position="720"/>
    </location>
</feature>
<name>A0A0S4J606_BODSA</name>
<dbReference type="Proteomes" id="UP000051952">
    <property type="component" value="Unassembled WGS sequence"/>
</dbReference>
<accession>A0A0S4J606</accession>
<feature type="domain" description="Ion transport" evidence="7">
    <location>
        <begin position="19"/>
        <end position="103"/>
    </location>
</feature>
<dbReference type="InterPro" id="IPR043203">
    <property type="entry name" value="VGCC_Ca_Na"/>
</dbReference>
<evidence type="ECO:0000256" key="3">
    <source>
        <dbReference type="ARBA" id="ARBA00022989"/>
    </source>
</evidence>
<dbReference type="SUPFAM" id="SSF81324">
    <property type="entry name" value="Voltage-gated potassium channels"/>
    <property type="match status" value="1"/>
</dbReference>
<proteinExistence type="predicted"/>
<dbReference type="InterPro" id="IPR005821">
    <property type="entry name" value="Ion_trans_dom"/>
</dbReference>
<feature type="transmembrane region" description="Helical" evidence="6">
    <location>
        <begin position="150"/>
        <end position="167"/>
    </location>
</feature>
<evidence type="ECO:0000256" key="4">
    <source>
        <dbReference type="ARBA" id="ARBA00023136"/>
    </source>
</evidence>
<evidence type="ECO:0000256" key="5">
    <source>
        <dbReference type="SAM" id="MobiDB-lite"/>
    </source>
</evidence>
<evidence type="ECO:0000313" key="8">
    <source>
        <dbReference type="EMBL" id="CUG84050.1"/>
    </source>
</evidence>
<evidence type="ECO:0000256" key="6">
    <source>
        <dbReference type="SAM" id="Phobius"/>
    </source>
</evidence>
<evidence type="ECO:0000259" key="7">
    <source>
        <dbReference type="Pfam" id="PF00520"/>
    </source>
</evidence>
<organism evidence="8 9">
    <name type="scientific">Bodo saltans</name>
    <name type="common">Flagellated protozoan</name>
    <dbReference type="NCBI Taxonomy" id="75058"/>
    <lineage>
        <taxon>Eukaryota</taxon>
        <taxon>Discoba</taxon>
        <taxon>Euglenozoa</taxon>
        <taxon>Kinetoplastea</taxon>
        <taxon>Metakinetoplastina</taxon>
        <taxon>Eubodonida</taxon>
        <taxon>Bodonidae</taxon>
        <taxon>Bodo</taxon>
    </lineage>
</organism>
<evidence type="ECO:0000313" key="9">
    <source>
        <dbReference type="Proteomes" id="UP000051952"/>
    </source>
</evidence>
<evidence type="ECO:0000256" key="1">
    <source>
        <dbReference type="ARBA" id="ARBA00004141"/>
    </source>
</evidence>
<dbReference type="AlphaFoldDB" id="A0A0S4J606"/>
<feature type="transmembrane region" description="Helical" evidence="6">
    <location>
        <begin position="73"/>
        <end position="99"/>
    </location>
</feature>
<dbReference type="VEuPathDB" id="TriTrypDB:BSAL_88295"/>
<dbReference type="EMBL" id="CYKH01001109">
    <property type="protein sequence ID" value="CUG84050.1"/>
    <property type="molecule type" value="Genomic_DNA"/>
</dbReference>
<feature type="transmembrane region" description="Helical" evidence="6">
    <location>
        <begin position="179"/>
        <end position="206"/>
    </location>
</feature>
<feature type="domain" description="Ion transport" evidence="7">
    <location>
        <begin position="151"/>
        <end position="405"/>
    </location>
</feature>
<keyword evidence="4 6" id="KW-0472">Membrane</keyword>
<feature type="transmembrane region" description="Helical" evidence="6">
    <location>
        <begin position="265"/>
        <end position="290"/>
    </location>
</feature>
<dbReference type="OrthoDB" id="2984333at2759"/>
<comment type="subcellular location">
    <subcellularLocation>
        <location evidence="1">Membrane</location>
        <topology evidence="1">Multi-pass membrane protein</topology>
    </subcellularLocation>
</comment>
<dbReference type="Gene3D" id="1.10.287.70">
    <property type="match status" value="2"/>
</dbReference>
<dbReference type="PANTHER" id="PTHR10037">
    <property type="entry name" value="VOLTAGE-GATED CATION CHANNEL CALCIUM AND SODIUM"/>
    <property type="match status" value="1"/>
</dbReference>
<keyword evidence="9" id="KW-1185">Reference proteome</keyword>
<dbReference type="GO" id="GO:0005248">
    <property type="term" value="F:voltage-gated sodium channel activity"/>
    <property type="evidence" value="ECO:0007669"/>
    <property type="project" value="TreeGrafter"/>
</dbReference>
<dbReference type="GO" id="GO:0001518">
    <property type="term" value="C:voltage-gated sodium channel complex"/>
    <property type="evidence" value="ECO:0007669"/>
    <property type="project" value="TreeGrafter"/>
</dbReference>
<dbReference type="InterPro" id="IPR027359">
    <property type="entry name" value="Volt_channel_dom_sf"/>
</dbReference>
<dbReference type="PANTHER" id="PTHR10037:SF62">
    <property type="entry name" value="SODIUM CHANNEL PROTEIN 60E"/>
    <property type="match status" value="1"/>
</dbReference>
<gene>
    <name evidence="8" type="ORF">BSAL_88295</name>
</gene>
<dbReference type="Pfam" id="PF00520">
    <property type="entry name" value="Ion_trans"/>
    <property type="match status" value="2"/>
</dbReference>
<dbReference type="Gene3D" id="1.20.120.350">
    <property type="entry name" value="Voltage-gated potassium channels. Chain C"/>
    <property type="match status" value="1"/>
</dbReference>
<protein>
    <submittedName>
        <fullName evidence="8">Voltage-gated ion channel superfamily, putative</fullName>
    </submittedName>
</protein>
<reference evidence="9" key="1">
    <citation type="submission" date="2015-09" db="EMBL/GenBank/DDBJ databases">
        <authorList>
            <consortium name="Pathogen Informatics"/>
        </authorList>
    </citation>
    <scope>NUCLEOTIDE SEQUENCE [LARGE SCALE GENOMIC DNA]</scope>
    <source>
        <strain evidence="9">Lake Konstanz</strain>
    </source>
</reference>
<feature type="compositionally biased region" description="Pro residues" evidence="5">
    <location>
        <begin position="698"/>
        <end position="707"/>
    </location>
</feature>
<feature type="transmembrane region" description="Helical" evidence="6">
    <location>
        <begin position="378"/>
        <end position="400"/>
    </location>
</feature>
<keyword evidence="2 6" id="KW-0812">Transmembrane</keyword>